<dbReference type="InterPro" id="IPR001478">
    <property type="entry name" value="PDZ"/>
</dbReference>
<feature type="domain" description="Lon proteolytic" evidence="4">
    <location>
        <begin position="303"/>
        <end position="402"/>
    </location>
</feature>
<dbReference type="Gene3D" id="3.30.230.10">
    <property type="match status" value="1"/>
</dbReference>
<dbReference type="InterPro" id="IPR020568">
    <property type="entry name" value="Ribosomal_Su5_D2-typ_SF"/>
</dbReference>
<dbReference type="SUPFAM" id="SSF50156">
    <property type="entry name" value="PDZ domain-like"/>
    <property type="match status" value="1"/>
</dbReference>
<keyword evidence="1" id="KW-0378">Hydrolase</keyword>
<reference evidence="6" key="1">
    <citation type="journal article" date="2019" name="Int. J. Syst. Evol. Microbiol.">
        <title>The Global Catalogue of Microorganisms (GCM) 10K type strain sequencing project: providing services to taxonomists for standard genome sequencing and annotation.</title>
        <authorList>
            <consortium name="The Broad Institute Genomics Platform"/>
            <consortium name="The Broad Institute Genome Sequencing Center for Infectious Disease"/>
            <person name="Wu L."/>
            <person name="Ma J."/>
        </authorList>
    </citation>
    <scope>NUCLEOTIDE SEQUENCE [LARGE SCALE GENOMIC DNA]</scope>
    <source>
        <strain evidence="6">JCM 17130</strain>
    </source>
</reference>
<dbReference type="InterPro" id="IPR008269">
    <property type="entry name" value="Lon_proteolytic"/>
</dbReference>
<keyword evidence="6" id="KW-1185">Reference proteome</keyword>
<dbReference type="PANTHER" id="PTHR10046">
    <property type="entry name" value="ATP DEPENDENT LON PROTEASE FAMILY MEMBER"/>
    <property type="match status" value="1"/>
</dbReference>
<protein>
    <recommendedName>
        <fullName evidence="1">endopeptidase La</fullName>
        <ecNumber evidence="1">3.4.21.53</ecNumber>
    </recommendedName>
</protein>
<feature type="active site" evidence="1">
    <location>
        <position position="309"/>
    </location>
</feature>
<evidence type="ECO:0000313" key="6">
    <source>
        <dbReference type="Proteomes" id="UP001597277"/>
    </source>
</evidence>
<dbReference type="InterPro" id="IPR036034">
    <property type="entry name" value="PDZ_sf"/>
</dbReference>
<comment type="similarity">
    <text evidence="1">Belongs to the peptidase S16 family.</text>
</comment>
<gene>
    <name evidence="5" type="ORF">ACFSE6_03465</name>
</gene>
<keyword evidence="3" id="KW-0812">Transmembrane</keyword>
<comment type="catalytic activity">
    <reaction evidence="1">
        <text>Hydrolysis of proteins in presence of ATP.</text>
        <dbReference type="EC" id="3.4.21.53"/>
    </reaction>
</comment>
<evidence type="ECO:0000256" key="3">
    <source>
        <dbReference type="SAM" id="Phobius"/>
    </source>
</evidence>
<dbReference type="EMBL" id="JBHUEE010000001">
    <property type="protein sequence ID" value="MFD1716879.1"/>
    <property type="molecule type" value="Genomic_DNA"/>
</dbReference>
<keyword evidence="3" id="KW-0472">Membrane</keyword>
<dbReference type="EC" id="3.4.21.53" evidence="1"/>
<feature type="region of interest" description="Disordered" evidence="2">
    <location>
        <begin position="1"/>
        <end position="60"/>
    </location>
</feature>
<feature type="transmembrane region" description="Helical" evidence="3">
    <location>
        <begin position="67"/>
        <end position="92"/>
    </location>
</feature>
<evidence type="ECO:0000256" key="2">
    <source>
        <dbReference type="SAM" id="MobiDB-lite"/>
    </source>
</evidence>
<dbReference type="Gene3D" id="2.30.42.10">
    <property type="match status" value="1"/>
</dbReference>
<keyword evidence="1" id="KW-0720">Serine protease</keyword>
<organism evidence="5 6">
    <name type="scientific">Georgenia deserti</name>
    <dbReference type="NCBI Taxonomy" id="2093781"/>
    <lineage>
        <taxon>Bacteria</taxon>
        <taxon>Bacillati</taxon>
        <taxon>Actinomycetota</taxon>
        <taxon>Actinomycetes</taxon>
        <taxon>Micrococcales</taxon>
        <taxon>Bogoriellaceae</taxon>
        <taxon>Georgenia</taxon>
    </lineage>
</organism>
<dbReference type="PROSITE" id="PS51786">
    <property type="entry name" value="LON_PROTEOLYTIC"/>
    <property type="match status" value="1"/>
</dbReference>
<dbReference type="Pfam" id="PF13180">
    <property type="entry name" value="PDZ_2"/>
    <property type="match status" value="1"/>
</dbReference>
<feature type="active site" evidence="1">
    <location>
        <position position="354"/>
    </location>
</feature>
<dbReference type="Pfam" id="PF05362">
    <property type="entry name" value="Lon_C"/>
    <property type="match status" value="1"/>
</dbReference>
<dbReference type="Proteomes" id="UP001597277">
    <property type="component" value="Unassembled WGS sequence"/>
</dbReference>
<accession>A0ABW4L4H9</accession>
<dbReference type="SUPFAM" id="SSF54211">
    <property type="entry name" value="Ribosomal protein S5 domain 2-like"/>
    <property type="match status" value="1"/>
</dbReference>
<dbReference type="InterPro" id="IPR014721">
    <property type="entry name" value="Ribsml_uS5_D2-typ_fold_subgr"/>
</dbReference>
<dbReference type="InterPro" id="IPR027065">
    <property type="entry name" value="Lon_Prtase"/>
</dbReference>
<dbReference type="RefSeq" id="WP_388002297.1">
    <property type="nucleotide sequence ID" value="NZ_JBHUEE010000001.1"/>
</dbReference>
<name>A0ABW4L4H9_9MICO</name>
<keyword evidence="3" id="KW-1133">Transmembrane helix</keyword>
<evidence type="ECO:0000259" key="4">
    <source>
        <dbReference type="PROSITE" id="PS51786"/>
    </source>
</evidence>
<proteinExistence type="inferred from homology"/>
<evidence type="ECO:0000313" key="5">
    <source>
        <dbReference type="EMBL" id="MFD1716879.1"/>
    </source>
</evidence>
<keyword evidence="1" id="KW-0645">Protease</keyword>
<sequence>MHEQEPERGYAPPGPAAAGSGGSPRMGRGDASAQLRPDSPPGEPAFAGPQRPAEEWDRPERATPRSLTLVLAGGVLALALLLVMLVPVPYAVQSPGPTVDTLGEHEGEPLIEVDGERTYPSDGELRLTTVSVAGGPGHPVAAFDVVAGWLDPNRLVLPVEAVFPEDATEDELDEQSTQQMTSSQTNATVAALEELGHDVPMTLTVTGVAENSPSRGVIEGGDVVTAVRPEGGDRVHVEAYSDLADVLAETAPGTTVTVTVRRGGEDLALDVQTMASPQQDGSVLGVFLQPDVELPFQVEFDIEDIGGPSAGTMFALGIVDVLTPGDLTGGEHVAGTGTVDLAGRVGPIGGIQQKLVGARRDGADWFLAPAGNCDEVPGHVPDGLHVVRVATLAEARTSVEAIGEGNGRSLPTCG</sequence>
<evidence type="ECO:0000256" key="1">
    <source>
        <dbReference type="PROSITE-ProRule" id="PRU01122"/>
    </source>
</evidence>
<comment type="caution">
    <text evidence="5">The sequence shown here is derived from an EMBL/GenBank/DDBJ whole genome shotgun (WGS) entry which is preliminary data.</text>
</comment>